<gene>
    <name evidence="6" type="ORF">ACFPZN_01090</name>
</gene>
<evidence type="ECO:0000259" key="4">
    <source>
        <dbReference type="Pfam" id="PF00501"/>
    </source>
</evidence>
<dbReference type="InterPro" id="IPR042099">
    <property type="entry name" value="ANL_N_sf"/>
</dbReference>
<dbReference type="PROSITE" id="PS00455">
    <property type="entry name" value="AMP_BINDING"/>
    <property type="match status" value="1"/>
</dbReference>
<feature type="domain" description="AMP-dependent synthetase/ligase" evidence="4">
    <location>
        <begin position="7"/>
        <end position="368"/>
    </location>
</feature>
<feature type="region of interest" description="Disordered" evidence="3">
    <location>
        <begin position="140"/>
        <end position="174"/>
    </location>
</feature>
<proteinExistence type="inferred from homology"/>
<dbReference type="PANTHER" id="PTHR43201:SF5">
    <property type="entry name" value="MEDIUM-CHAIN ACYL-COA LIGASE ACSF2, MITOCHONDRIAL"/>
    <property type="match status" value="1"/>
</dbReference>
<dbReference type="InterPro" id="IPR000873">
    <property type="entry name" value="AMP-dep_synth/lig_dom"/>
</dbReference>
<dbReference type="Gene3D" id="3.30.300.30">
    <property type="match status" value="1"/>
</dbReference>
<evidence type="ECO:0000313" key="7">
    <source>
        <dbReference type="Proteomes" id="UP001596074"/>
    </source>
</evidence>
<comment type="similarity">
    <text evidence="1">Belongs to the ATP-dependent AMP-binding enzyme family.</text>
</comment>
<reference evidence="7" key="1">
    <citation type="journal article" date="2019" name="Int. J. Syst. Evol. Microbiol.">
        <title>The Global Catalogue of Microorganisms (GCM) 10K type strain sequencing project: providing services to taxonomists for standard genome sequencing and annotation.</title>
        <authorList>
            <consortium name="The Broad Institute Genomics Platform"/>
            <consortium name="The Broad Institute Genome Sequencing Center for Infectious Disease"/>
            <person name="Wu L."/>
            <person name="Ma J."/>
        </authorList>
    </citation>
    <scope>NUCLEOTIDE SEQUENCE [LARGE SCALE GENOMIC DNA]</scope>
    <source>
        <strain evidence="7">KCTC 42087</strain>
    </source>
</reference>
<feature type="domain" description="AMP-binding enzyme C-terminal" evidence="5">
    <location>
        <begin position="425"/>
        <end position="503"/>
    </location>
</feature>
<feature type="compositionally biased region" description="Polar residues" evidence="3">
    <location>
        <begin position="155"/>
        <end position="166"/>
    </location>
</feature>
<dbReference type="Pfam" id="PF13193">
    <property type="entry name" value="AMP-binding_C"/>
    <property type="match status" value="1"/>
</dbReference>
<organism evidence="6 7">
    <name type="scientific">Actinomadura rugatobispora</name>
    <dbReference type="NCBI Taxonomy" id="1994"/>
    <lineage>
        <taxon>Bacteria</taxon>
        <taxon>Bacillati</taxon>
        <taxon>Actinomycetota</taxon>
        <taxon>Actinomycetes</taxon>
        <taxon>Streptosporangiales</taxon>
        <taxon>Thermomonosporaceae</taxon>
        <taxon>Actinomadura</taxon>
    </lineage>
</organism>
<evidence type="ECO:0000313" key="6">
    <source>
        <dbReference type="EMBL" id="MFC5744201.1"/>
    </source>
</evidence>
<dbReference type="InterPro" id="IPR025110">
    <property type="entry name" value="AMP-bd_C"/>
</dbReference>
<dbReference type="Proteomes" id="UP001596074">
    <property type="component" value="Unassembled WGS sequence"/>
</dbReference>
<evidence type="ECO:0000256" key="1">
    <source>
        <dbReference type="ARBA" id="ARBA00006432"/>
    </source>
</evidence>
<comment type="caution">
    <text evidence="6">The sequence shown here is derived from an EMBL/GenBank/DDBJ whole genome shotgun (WGS) entry which is preliminary data.</text>
</comment>
<dbReference type="RefSeq" id="WP_378279139.1">
    <property type="nucleotide sequence ID" value="NZ_JBHSON010000001.1"/>
</dbReference>
<protein>
    <submittedName>
        <fullName evidence="6">Acyl-CoA synthetase</fullName>
    </submittedName>
</protein>
<dbReference type="SUPFAM" id="SSF56801">
    <property type="entry name" value="Acetyl-CoA synthetase-like"/>
    <property type="match status" value="1"/>
</dbReference>
<evidence type="ECO:0000256" key="3">
    <source>
        <dbReference type="SAM" id="MobiDB-lite"/>
    </source>
</evidence>
<dbReference type="PANTHER" id="PTHR43201">
    <property type="entry name" value="ACYL-COA SYNTHETASE"/>
    <property type="match status" value="1"/>
</dbReference>
<keyword evidence="2" id="KW-0436">Ligase</keyword>
<dbReference type="Gene3D" id="3.40.50.12780">
    <property type="entry name" value="N-terminal domain of ligase-like"/>
    <property type="match status" value="1"/>
</dbReference>
<keyword evidence="7" id="KW-1185">Reference proteome</keyword>
<dbReference type="Pfam" id="PF00501">
    <property type="entry name" value="AMP-binding"/>
    <property type="match status" value="1"/>
</dbReference>
<dbReference type="InterPro" id="IPR045851">
    <property type="entry name" value="AMP-bd_C_sf"/>
</dbReference>
<name>A0ABW0ZQG8_9ACTN</name>
<evidence type="ECO:0000256" key="2">
    <source>
        <dbReference type="ARBA" id="ARBA00022598"/>
    </source>
</evidence>
<sequence>MGSLGFWRLAQADPGWIAAVDPDGTEHTAGELLARANRLVHGLRALGVEKGDGICGLVPNGVDGLVLYLAALQAGWYYTPVNWHLTGPEIGYIVADSEAKAFFVHERYAVEGARGAEESGIDPRRRFAFGEVAGFRPCGELVDGQPDTLPDDRSNGATMHYTSGTTGRPKGVRRTLGGIDPDDSAELMSFLLGLFGIPPGRPAGREPQAHLVTSPNYHTAVTQFGGTSLQMGHTLVYMDKWEAEDCLRVIEKYGITNTHMVPTHFKRLLALPEETRKRYDVSSMKWAIHAAAPCPVPIKKQMLDWWGDCVWEYYAATEGGGTIASPQEWREHPGTVGKAWPISELLIVDDAGEPVPAGRDGTIYMKMAGTEFEYKGDREKTEKNRLKDFFTVGDIGRLTEDGFLFLSDRKSDMIISGGANIYPAEIENEIVLHPKVADVAVFGIPDEEWGEQIKAVVEPAAGTAPGPELAAEILASLEGRLARMKWPRSIDFIEVMPREPNGKLLKRKLRDPYWKDHQRAI</sequence>
<dbReference type="InterPro" id="IPR020845">
    <property type="entry name" value="AMP-binding_CS"/>
</dbReference>
<accession>A0ABW0ZQG8</accession>
<dbReference type="EMBL" id="JBHSON010000001">
    <property type="protein sequence ID" value="MFC5744201.1"/>
    <property type="molecule type" value="Genomic_DNA"/>
</dbReference>
<evidence type="ECO:0000259" key="5">
    <source>
        <dbReference type="Pfam" id="PF13193"/>
    </source>
</evidence>